<keyword evidence="4" id="KW-1185">Reference proteome</keyword>
<feature type="domain" description="CN hydrolase" evidence="2">
    <location>
        <begin position="9"/>
        <end position="289"/>
    </location>
</feature>
<dbReference type="InterPro" id="IPR044149">
    <property type="entry name" value="Nitrilases_CHs"/>
</dbReference>
<dbReference type="AlphaFoldDB" id="A0AA38RTC9"/>
<sequence>MAATTKETVRVAAVQAAPVSFDLEKSLGKLVKLTGEAAAQGADLVVFPEGFLSAYPWRYAFDATIGAREPRGRQWYARYYDSSVDIPSTAFNTLVETAKTHGVLLQVGIIEKSGGTLYCTTLLLNRDGSLLTKHRKRQLIPTAAERLVWGRGAGDGLEVAQTDVGRVGGLICWENYMPAARMALYQQGVEIYLTPNADDLPSWTATMQHIAKEGRCFVVSVNSFCRVSDFPPDYPPFTPEHHDRKPDGSKWEASDIVNHGGSCIVGPLGIFLAEPVWDREEIIYADLVLSDIKEARLDFDPVGSYSRPDIFTLTVNTKAGTSVVFESQSNEPCPSYC</sequence>
<dbReference type="Gene3D" id="3.60.110.10">
    <property type="entry name" value="Carbon-nitrogen hydrolase"/>
    <property type="match status" value="1"/>
</dbReference>
<dbReference type="PROSITE" id="PS50263">
    <property type="entry name" value="CN_HYDROLASE"/>
    <property type="match status" value="1"/>
</dbReference>
<dbReference type="InterPro" id="IPR036526">
    <property type="entry name" value="C-N_Hydrolase_sf"/>
</dbReference>
<evidence type="ECO:0000313" key="4">
    <source>
        <dbReference type="Proteomes" id="UP001174694"/>
    </source>
</evidence>
<organism evidence="3 4">
    <name type="scientific">Pleurostoma richardsiae</name>
    <dbReference type="NCBI Taxonomy" id="41990"/>
    <lineage>
        <taxon>Eukaryota</taxon>
        <taxon>Fungi</taxon>
        <taxon>Dikarya</taxon>
        <taxon>Ascomycota</taxon>
        <taxon>Pezizomycotina</taxon>
        <taxon>Sordariomycetes</taxon>
        <taxon>Sordariomycetidae</taxon>
        <taxon>Calosphaeriales</taxon>
        <taxon>Pleurostomataceae</taxon>
        <taxon>Pleurostoma</taxon>
    </lineage>
</organism>
<protein>
    <submittedName>
        <fullName evidence="3">Carbon-nitrogen hydrolase</fullName>
    </submittedName>
</protein>
<dbReference type="SUPFAM" id="SSF56317">
    <property type="entry name" value="Carbon-nitrogen hydrolase"/>
    <property type="match status" value="1"/>
</dbReference>
<comment type="caution">
    <text evidence="3">The sequence shown here is derived from an EMBL/GenBank/DDBJ whole genome shotgun (WGS) entry which is preliminary data.</text>
</comment>
<evidence type="ECO:0000313" key="3">
    <source>
        <dbReference type="EMBL" id="KAJ9145023.1"/>
    </source>
</evidence>
<dbReference type="CDD" id="cd07564">
    <property type="entry name" value="nitrilases_CHs"/>
    <property type="match status" value="1"/>
</dbReference>
<dbReference type="InterPro" id="IPR003010">
    <property type="entry name" value="C-N_Hydrolase"/>
</dbReference>
<dbReference type="PANTHER" id="PTHR46044:SF1">
    <property type="entry name" value="CN HYDROLASE DOMAIN-CONTAINING PROTEIN"/>
    <property type="match status" value="1"/>
</dbReference>
<keyword evidence="3" id="KW-0378">Hydrolase</keyword>
<dbReference type="PANTHER" id="PTHR46044">
    <property type="entry name" value="NITRILASE"/>
    <property type="match status" value="1"/>
</dbReference>
<dbReference type="EMBL" id="JANBVO010000015">
    <property type="protein sequence ID" value="KAJ9145023.1"/>
    <property type="molecule type" value="Genomic_DNA"/>
</dbReference>
<dbReference type="GO" id="GO:0016787">
    <property type="term" value="F:hydrolase activity"/>
    <property type="evidence" value="ECO:0007669"/>
    <property type="project" value="UniProtKB-KW"/>
</dbReference>
<evidence type="ECO:0000259" key="2">
    <source>
        <dbReference type="PROSITE" id="PS50263"/>
    </source>
</evidence>
<reference evidence="3" key="1">
    <citation type="submission" date="2022-07" db="EMBL/GenBank/DDBJ databases">
        <title>Fungi with potential for degradation of polypropylene.</title>
        <authorList>
            <person name="Gostincar C."/>
        </authorList>
    </citation>
    <scope>NUCLEOTIDE SEQUENCE</scope>
    <source>
        <strain evidence="3">EXF-13308</strain>
    </source>
</reference>
<dbReference type="Proteomes" id="UP001174694">
    <property type="component" value="Unassembled WGS sequence"/>
</dbReference>
<name>A0AA38RTC9_9PEZI</name>
<accession>A0AA38RTC9</accession>
<proteinExistence type="inferred from homology"/>
<gene>
    <name evidence="3" type="ORF">NKR23_g5531</name>
</gene>
<comment type="similarity">
    <text evidence="1">Belongs to the carbon-nitrogen hydrolase superfamily. Nitrilase family.</text>
</comment>
<dbReference type="Pfam" id="PF00795">
    <property type="entry name" value="CN_hydrolase"/>
    <property type="match status" value="1"/>
</dbReference>
<evidence type="ECO:0000256" key="1">
    <source>
        <dbReference type="ARBA" id="ARBA00008129"/>
    </source>
</evidence>